<keyword evidence="3" id="KW-1185">Reference proteome</keyword>
<accession>A0ABP6T4Z4</accession>
<organism evidence="2 3">
    <name type="scientific">Cryptosporangium minutisporangium</name>
    <dbReference type="NCBI Taxonomy" id="113569"/>
    <lineage>
        <taxon>Bacteria</taxon>
        <taxon>Bacillati</taxon>
        <taxon>Actinomycetota</taxon>
        <taxon>Actinomycetes</taxon>
        <taxon>Cryptosporangiales</taxon>
        <taxon>Cryptosporangiaceae</taxon>
        <taxon>Cryptosporangium</taxon>
    </lineage>
</organism>
<sequence>METAPPGSTPRAYLRGETVTVFSIPARRAKHERAVPRKATRSRERTTGLAAGLIAVLATGTLLATAGCDRQEEPRRPPASTPVSSATPSEDTARSAALAAYTGMWTAFARAGETADYQSPDLPRYATGQALQTLVDGLKSNKQKGYVYRGRPTLKPRVTALSTTSSPNTASIVDCADTTTWRTYDKTGHPSVPEARGRHITASVTKQNGTWKVSTFAVQLADTC</sequence>
<evidence type="ECO:0000313" key="3">
    <source>
        <dbReference type="Proteomes" id="UP001501676"/>
    </source>
</evidence>
<reference evidence="3" key="1">
    <citation type="journal article" date="2019" name="Int. J. Syst. Evol. Microbiol.">
        <title>The Global Catalogue of Microorganisms (GCM) 10K type strain sequencing project: providing services to taxonomists for standard genome sequencing and annotation.</title>
        <authorList>
            <consortium name="The Broad Institute Genomics Platform"/>
            <consortium name="The Broad Institute Genome Sequencing Center for Infectious Disease"/>
            <person name="Wu L."/>
            <person name="Ma J."/>
        </authorList>
    </citation>
    <scope>NUCLEOTIDE SEQUENCE [LARGE SCALE GENOMIC DNA]</scope>
    <source>
        <strain evidence="3">JCM 9458</strain>
    </source>
</reference>
<name>A0ABP6T4Z4_9ACTN</name>
<comment type="caution">
    <text evidence="2">The sequence shown here is derived from an EMBL/GenBank/DDBJ whole genome shotgun (WGS) entry which is preliminary data.</text>
</comment>
<evidence type="ECO:0000313" key="2">
    <source>
        <dbReference type="EMBL" id="GAA3393348.1"/>
    </source>
</evidence>
<evidence type="ECO:0008006" key="4">
    <source>
        <dbReference type="Google" id="ProtNLM"/>
    </source>
</evidence>
<gene>
    <name evidence="2" type="ORF">GCM10020369_58550</name>
</gene>
<protein>
    <recommendedName>
        <fullName evidence="4">Secreted protein/lipoprotein</fullName>
    </recommendedName>
</protein>
<dbReference type="EMBL" id="BAAAYN010000042">
    <property type="protein sequence ID" value="GAA3393348.1"/>
    <property type="molecule type" value="Genomic_DNA"/>
</dbReference>
<dbReference type="Proteomes" id="UP001501676">
    <property type="component" value="Unassembled WGS sequence"/>
</dbReference>
<proteinExistence type="predicted"/>
<feature type="region of interest" description="Disordered" evidence="1">
    <location>
        <begin position="67"/>
        <end position="94"/>
    </location>
</feature>
<evidence type="ECO:0000256" key="1">
    <source>
        <dbReference type="SAM" id="MobiDB-lite"/>
    </source>
</evidence>